<sequence>MAITFIKRTRLEWEKKVSRLPRNPSLSGQPRGAPPFSSADRPAGPASKNPGKPPGLSAGKEALGQARKRACLSADRGERQMLFRRAEQGSRRPRGGLTQCLGVSSTFEFIPNSGPLLEVFLRVGWAGVPTTAAAPDEFLSVPQSLTSEVAMQQQPGNTSERGPKKS</sequence>
<gene>
    <name evidence="2" type="ORF">JRQ81_008081</name>
</gene>
<feature type="compositionally biased region" description="Polar residues" evidence="1">
    <location>
        <begin position="144"/>
        <end position="160"/>
    </location>
</feature>
<accession>A0A9Q1AT89</accession>
<evidence type="ECO:0000256" key="1">
    <source>
        <dbReference type="SAM" id="MobiDB-lite"/>
    </source>
</evidence>
<dbReference type="EMBL" id="JAPFRF010000017">
    <property type="protein sequence ID" value="KAJ7308813.1"/>
    <property type="molecule type" value="Genomic_DNA"/>
</dbReference>
<reference evidence="2" key="1">
    <citation type="journal article" date="2023" name="DNA Res.">
        <title>Chromosome-level genome assembly of Phrynocephalus forsythii using third-generation DNA sequencing and Hi-C analysis.</title>
        <authorList>
            <person name="Qi Y."/>
            <person name="Zhao W."/>
            <person name="Zhao Y."/>
            <person name="Niu C."/>
            <person name="Cao S."/>
            <person name="Zhang Y."/>
        </authorList>
    </citation>
    <scope>NUCLEOTIDE SEQUENCE</scope>
    <source>
        <tissue evidence="2">Muscle</tissue>
    </source>
</reference>
<evidence type="ECO:0000313" key="3">
    <source>
        <dbReference type="Proteomes" id="UP001142489"/>
    </source>
</evidence>
<dbReference type="AlphaFoldDB" id="A0A9Q1AT89"/>
<protein>
    <submittedName>
        <fullName evidence="2">Uncharacterized protein</fullName>
    </submittedName>
</protein>
<name>A0A9Q1AT89_9SAUR</name>
<comment type="caution">
    <text evidence="2">The sequence shown here is derived from an EMBL/GenBank/DDBJ whole genome shotgun (WGS) entry which is preliminary data.</text>
</comment>
<proteinExistence type="predicted"/>
<organism evidence="2 3">
    <name type="scientific">Phrynocephalus forsythii</name>
    <dbReference type="NCBI Taxonomy" id="171643"/>
    <lineage>
        <taxon>Eukaryota</taxon>
        <taxon>Metazoa</taxon>
        <taxon>Chordata</taxon>
        <taxon>Craniata</taxon>
        <taxon>Vertebrata</taxon>
        <taxon>Euteleostomi</taxon>
        <taxon>Lepidosauria</taxon>
        <taxon>Squamata</taxon>
        <taxon>Bifurcata</taxon>
        <taxon>Unidentata</taxon>
        <taxon>Episquamata</taxon>
        <taxon>Toxicofera</taxon>
        <taxon>Iguania</taxon>
        <taxon>Acrodonta</taxon>
        <taxon>Agamidae</taxon>
        <taxon>Agaminae</taxon>
        <taxon>Phrynocephalus</taxon>
    </lineage>
</organism>
<keyword evidence="3" id="KW-1185">Reference proteome</keyword>
<dbReference type="Proteomes" id="UP001142489">
    <property type="component" value="Unassembled WGS sequence"/>
</dbReference>
<feature type="region of interest" description="Disordered" evidence="1">
    <location>
        <begin position="144"/>
        <end position="166"/>
    </location>
</feature>
<feature type="region of interest" description="Disordered" evidence="1">
    <location>
        <begin position="14"/>
        <end position="79"/>
    </location>
</feature>
<evidence type="ECO:0000313" key="2">
    <source>
        <dbReference type="EMBL" id="KAJ7308813.1"/>
    </source>
</evidence>